<evidence type="ECO:0000256" key="1">
    <source>
        <dbReference type="ARBA" id="ARBA00004167"/>
    </source>
</evidence>
<feature type="domain" description="Malectin-like" evidence="2">
    <location>
        <begin position="1"/>
        <end position="309"/>
    </location>
</feature>
<protein>
    <submittedName>
        <fullName evidence="3">Malectin-like domain</fullName>
    </submittedName>
</protein>
<dbReference type="Proteomes" id="UP001370490">
    <property type="component" value="Unassembled WGS sequence"/>
</dbReference>
<organism evidence="3 4">
    <name type="scientific">Dillenia turbinata</name>
    <dbReference type="NCBI Taxonomy" id="194707"/>
    <lineage>
        <taxon>Eukaryota</taxon>
        <taxon>Viridiplantae</taxon>
        <taxon>Streptophyta</taxon>
        <taxon>Embryophyta</taxon>
        <taxon>Tracheophyta</taxon>
        <taxon>Spermatophyta</taxon>
        <taxon>Magnoliopsida</taxon>
        <taxon>eudicotyledons</taxon>
        <taxon>Gunneridae</taxon>
        <taxon>Pentapetalae</taxon>
        <taxon>Dilleniales</taxon>
        <taxon>Dilleniaceae</taxon>
        <taxon>Dillenia</taxon>
    </lineage>
</organism>
<dbReference type="PANTHER" id="PTHR45631:SF44">
    <property type="entry name" value="CARBOHYDRATE-BINDING PROTEIN OF THE ER PROTEIN"/>
    <property type="match status" value="1"/>
</dbReference>
<evidence type="ECO:0000259" key="2">
    <source>
        <dbReference type="Pfam" id="PF12819"/>
    </source>
</evidence>
<gene>
    <name evidence="3" type="ORF">RJ641_008611</name>
</gene>
<name>A0AAN8VG79_9MAGN</name>
<keyword evidence="4" id="KW-1185">Reference proteome</keyword>
<dbReference type="AlphaFoldDB" id="A0AAN8VG79"/>
<dbReference type="GO" id="GO:0016020">
    <property type="term" value="C:membrane"/>
    <property type="evidence" value="ECO:0007669"/>
    <property type="project" value="UniProtKB-SubCell"/>
</dbReference>
<dbReference type="Pfam" id="PF12819">
    <property type="entry name" value="Malectin_like"/>
    <property type="match status" value="1"/>
</dbReference>
<dbReference type="InterPro" id="IPR024788">
    <property type="entry name" value="Malectin-like_Carb-bd_dom"/>
</dbReference>
<feature type="non-terminal residue" evidence="3">
    <location>
        <position position="1"/>
    </location>
</feature>
<comment type="caution">
    <text evidence="3">The sequence shown here is derived from an EMBL/GenBank/DDBJ whole genome shotgun (WGS) entry which is preliminary data.</text>
</comment>
<proteinExistence type="predicted"/>
<accession>A0AAN8VG79</accession>
<reference evidence="3 4" key="1">
    <citation type="submission" date="2023-12" db="EMBL/GenBank/DDBJ databases">
        <title>A high-quality genome assembly for Dillenia turbinata (Dilleniales).</title>
        <authorList>
            <person name="Chanderbali A."/>
        </authorList>
    </citation>
    <scope>NUCLEOTIDE SEQUENCE [LARGE SCALE GENOMIC DNA]</scope>
    <source>
        <strain evidence="3">LSX21</strain>
        <tissue evidence="3">Leaf</tissue>
    </source>
</reference>
<evidence type="ECO:0000313" key="3">
    <source>
        <dbReference type="EMBL" id="KAK6926892.1"/>
    </source>
</evidence>
<comment type="subcellular location">
    <subcellularLocation>
        <location evidence="1">Membrane</location>
        <topology evidence="1">Single-pass membrane protein</topology>
    </subcellularLocation>
</comment>
<sequence length="402" mass="44789">YTDRLGIKWVGDGAYVQSGESHTAKNSQDSGLASTLRVFKSKNKNCYSIPGFQGLKVLLRAYFNYGNYDSNSSPPFFDVFLDENKWITVETTEDWKNYEIIYVPKRQNISLCLAQTNPNQFPLISALEVWSLDSNMYNQIDSSHALMLNQRYAFGSSDRISYPSDPCNRYWKAFSGNGLVSVSNTAPSVVVNQTKDEVPSAVMSNAVATFNASYNFSDSSSSLSFTQEVPIYLNMYFTEVEDLNSSFDLRRFNVMVDNKVIDVVSPAYQIALETTYANITASSNTRIYLAATTDSTLPPLISGLEWFTISSPLSNSTTNMTDVLLLFFLISPISVEGLTSLQEGFPVLKEWSGDPCLPAQYPWDWVNCTNETTPRITSLLLSGCDLTGLLPNFSSLDALQTM</sequence>
<dbReference type="EMBL" id="JBAMMX010000015">
    <property type="protein sequence ID" value="KAK6926892.1"/>
    <property type="molecule type" value="Genomic_DNA"/>
</dbReference>
<evidence type="ECO:0000313" key="4">
    <source>
        <dbReference type="Proteomes" id="UP001370490"/>
    </source>
</evidence>
<dbReference type="PANTHER" id="PTHR45631">
    <property type="entry name" value="OS07G0107800 PROTEIN-RELATED"/>
    <property type="match status" value="1"/>
</dbReference>